<dbReference type="PANTHER" id="PTHR15819:SF11">
    <property type="entry name" value="MID1, ISOFORM A"/>
    <property type="match status" value="1"/>
</dbReference>
<name>A0AAV8W2Y0_9CUCU</name>
<evidence type="ECO:0000256" key="5">
    <source>
        <dbReference type="ARBA" id="ARBA00023180"/>
    </source>
</evidence>
<keyword evidence="4" id="KW-0472">Membrane</keyword>
<feature type="non-terminal residue" evidence="7">
    <location>
        <position position="1"/>
    </location>
</feature>
<protein>
    <submittedName>
        <fullName evidence="7">Uncharacterized protein</fullName>
    </submittedName>
</protein>
<organism evidence="7 8">
    <name type="scientific">Exocentrus adspersus</name>
    <dbReference type="NCBI Taxonomy" id="1586481"/>
    <lineage>
        <taxon>Eukaryota</taxon>
        <taxon>Metazoa</taxon>
        <taxon>Ecdysozoa</taxon>
        <taxon>Arthropoda</taxon>
        <taxon>Hexapoda</taxon>
        <taxon>Insecta</taxon>
        <taxon>Pterygota</taxon>
        <taxon>Neoptera</taxon>
        <taxon>Endopterygota</taxon>
        <taxon>Coleoptera</taxon>
        <taxon>Polyphaga</taxon>
        <taxon>Cucujiformia</taxon>
        <taxon>Chrysomeloidea</taxon>
        <taxon>Cerambycidae</taxon>
        <taxon>Lamiinae</taxon>
        <taxon>Acanthocinini</taxon>
        <taxon>Exocentrus</taxon>
    </lineage>
</organism>
<keyword evidence="2" id="KW-0812">Transmembrane</keyword>
<keyword evidence="3" id="KW-1133">Transmembrane helix</keyword>
<dbReference type="GO" id="GO:0098703">
    <property type="term" value="P:calcium ion import across plasma membrane"/>
    <property type="evidence" value="ECO:0007669"/>
    <property type="project" value="TreeGrafter"/>
</dbReference>
<dbReference type="GO" id="GO:0015275">
    <property type="term" value="F:stretch-activated, monoatomic cation-selective, calcium channel activity"/>
    <property type="evidence" value="ECO:0007669"/>
    <property type="project" value="TreeGrafter"/>
</dbReference>
<evidence type="ECO:0000256" key="2">
    <source>
        <dbReference type="ARBA" id="ARBA00022692"/>
    </source>
</evidence>
<dbReference type="AlphaFoldDB" id="A0AAV8W2Y0"/>
<evidence type="ECO:0000256" key="3">
    <source>
        <dbReference type="ARBA" id="ARBA00022989"/>
    </source>
</evidence>
<dbReference type="InterPro" id="IPR055288">
    <property type="entry name" value="NALCN_aux_factor_1/2"/>
</dbReference>
<proteinExistence type="inferred from homology"/>
<comment type="caution">
    <text evidence="7">The sequence shown here is derived from an EMBL/GenBank/DDBJ whole genome shotgun (WGS) entry which is preliminary data.</text>
</comment>
<gene>
    <name evidence="7" type="ORF">NQ315_015728</name>
</gene>
<accession>A0AAV8W2Y0</accession>
<dbReference type="PANTHER" id="PTHR15819">
    <property type="entry name" value="TRANSMEMBRANE PROTEIN FAM155"/>
    <property type="match status" value="1"/>
</dbReference>
<keyword evidence="5" id="KW-0325">Glycoprotein</keyword>
<evidence type="ECO:0000256" key="1">
    <source>
        <dbReference type="ARBA" id="ARBA00004141"/>
    </source>
</evidence>
<comment type="similarity">
    <text evidence="6">Belongs to the NALF family.</text>
</comment>
<dbReference type="Proteomes" id="UP001159042">
    <property type="component" value="Unassembled WGS sequence"/>
</dbReference>
<evidence type="ECO:0000256" key="6">
    <source>
        <dbReference type="ARBA" id="ARBA00029445"/>
    </source>
</evidence>
<sequence length="151" mass="16521">EAYRRWVCSSLVPHYTRAGERVRPCLSVCQDVEQRCPYLLPDQTVSPGEAAHPTPQYAGEPTFLCLDPNIPESSEQRLKSPRGDEDCCYTHCGTPGRGDLVLEGGEGGGGWSPQCADTDVLVEDEMETFVLIELGELGNMCSDPMPETVCL</sequence>
<dbReference type="EMBL" id="JANEYG010000012">
    <property type="protein sequence ID" value="KAJ8920935.1"/>
    <property type="molecule type" value="Genomic_DNA"/>
</dbReference>
<comment type="subcellular location">
    <subcellularLocation>
        <location evidence="1">Membrane</location>
        <topology evidence="1">Multi-pass membrane protein</topology>
    </subcellularLocation>
</comment>
<evidence type="ECO:0000313" key="8">
    <source>
        <dbReference type="Proteomes" id="UP001159042"/>
    </source>
</evidence>
<evidence type="ECO:0000313" key="7">
    <source>
        <dbReference type="EMBL" id="KAJ8920935.1"/>
    </source>
</evidence>
<keyword evidence="8" id="KW-1185">Reference proteome</keyword>
<evidence type="ECO:0000256" key="4">
    <source>
        <dbReference type="ARBA" id="ARBA00023136"/>
    </source>
</evidence>
<dbReference type="GO" id="GO:0005886">
    <property type="term" value="C:plasma membrane"/>
    <property type="evidence" value="ECO:0007669"/>
    <property type="project" value="TreeGrafter"/>
</dbReference>
<reference evidence="7 8" key="1">
    <citation type="journal article" date="2023" name="Insect Mol. Biol.">
        <title>Genome sequencing provides insights into the evolution of gene families encoding plant cell wall-degrading enzymes in longhorned beetles.</title>
        <authorList>
            <person name="Shin N.R."/>
            <person name="Okamura Y."/>
            <person name="Kirsch R."/>
            <person name="Pauchet Y."/>
        </authorList>
    </citation>
    <scope>NUCLEOTIDE SEQUENCE [LARGE SCALE GENOMIC DNA]</scope>
    <source>
        <strain evidence="7">EAD_L_NR</strain>
    </source>
</reference>